<dbReference type="InterPro" id="IPR002347">
    <property type="entry name" value="SDR_fam"/>
</dbReference>
<dbReference type="InterPro" id="IPR036291">
    <property type="entry name" value="NAD(P)-bd_dom_sf"/>
</dbReference>
<comment type="caution">
    <text evidence="3">The sequence shown here is derived from an EMBL/GenBank/DDBJ whole genome shotgun (WGS) entry which is preliminary data.</text>
</comment>
<protein>
    <submittedName>
        <fullName evidence="3">Glucose 1-dehydrogenase</fullName>
    </submittedName>
</protein>
<evidence type="ECO:0000313" key="3">
    <source>
        <dbReference type="EMBL" id="GAA5483248.1"/>
    </source>
</evidence>
<dbReference type="InterPro" id="IPR050259">
    <property type="entry name" value="SDR"/>
</dbReference>
<dbReference type="RefSeq" id="WP_353567365.1">
    <property type="nucleotide sequence ID" value="NZ_BAABRI010000013.1"/>
</dbReference>
<gene>
    <name evidence="3" type="primary">gdh</name>
    <name evidence="3" type="ORF">Hsar01_02477</name>
</gene>
<name>A0ABP9UNV3_9BACT</name>
<sequence>MLEPEPELKGHGRPLNDRVALVTGSSSGIGRAIAIELARAGANVGVTYHSGREGAEETADAIREAGGTAEVCQLDVADAKSVAACVETITRELGPIGILVNNAGIDGDEATVASIALEEWDKVIATNLRGNFLCTQAVLSDMILARRGVILNITSVHDTIPWAGHAAYCAAKAGIAMLTRSLALELQNVGVRVVALAPGAIATPINAEVRDDPDMMADLKTKIPMQRVGKPEEVARIARVLVSDDASYVTGTTVTVDGGMTAYPSFSHGG</sequence>
<dbReference type="PANTHER" id="PTHR42879:SF2">
    <property type="entry name" value="3-OXOACYL-[ACYL-CARRIER-PROTEIN] REDUCTASE FABG"/>
    <property type="match status" value="1"/>
</dbReference>
<feature type="domain" description="Ketoreductase" evidence="2">
    <location>
        <begin position="18"/>
        <end position="204"/>
    </location>
</feature>
<dbReference type="Pfam" id="PF13561">
    <property type="entry name" value="adh_short_C2"/>
    <property type="match status" value="1"/>
</dbReference>
<dbReference type="SMART" id="SM00822">
    <property type="entry name" value="PKS_KR"/>
    <property type="match status" value="1"/>
</dbReference>
<dbReference type="PANTHER" id="PTHR42879">
    <property type="entry name" value="3-OXOACYL-(ACYL-CARRIER-PROTEIN) REDUCTASE"/>
    <property type="match status" value="1"/>
</dbReference>
<evidence type="ECO:0000256" key="1">
    <source>
        <dbReference type="ARBA" id="ARBA00006484"/>
    </source>
</evidence>
<organism evidence="3 4">
    <name type="scientific">Haloferula sargassicola</name>
    <dbReference type="NCBI Taxonomy" id="490096"/>
    <lineage>
        <taxon>Bacteria</taxon>
        <taxon>Pseudomonadati</taxon>
        <taxon>Verrucomicrobiota</taxon>
        <taxon>Verrucomicrobiia</taxon>
        <taxon>Verrucomicrobiales</taxon>
        <taxon>Verrucomicrobiaceae</taxon>
        <taxon>Haloferula</taxon>
    </lineage>
</organism>
<dbReference type="InterPro" id="IPR020904">
    <property type="entry name" value="Sc_DH/Rdtase_CS"/>
</dbReference>
<comment type="similarity">
    <text evidence="1">Belongs to the short-chain dehydrogenases/reductases (SDR) family.</text>
</comment>
<dbReference type="SUPFAM" id="SSF51735">
    <property type="entry name" value="NAD(P)-binding Rossmann-fold domains"/>
    <property type="match status" value="1"/>
</dbReference>
<dbReference type="NCBIfam" id="NF009466">
    <property type="entry name" value="PRK12826.1-2"/>
    <property type="match status" value="1"/>
</dbReference>
<reference evidence="3 4" key="1">
    <citation type="submission" date="2024-02" db="EMBL/GenBank/DDBJ databases">
        <title>Haloferula sargassicola NBRC 104335.</title>
        <authorList>
            <person name="Ichikawa N."/>
            <person name="Katano-Makiyama Y."/>
            <person name="Hidaka K."/>
        </authorList>
    </citation>
    <scope>NUCLEOTIDE SEQUENCE [LARGE SCALE GENOMIC DNA]</scope>
    <source>
        <strain evidence="3 4">NBRC 104335</strain>
    </source>
</reference>
<dbReference type="NCBIfam" id="NF005559">
    <property type="entry name" value="PRK07231.1"/>
    <property type="match status" value="1"/>
</dbReference>
<dbReference type="Proteomes" id="UP001476282">
    <property type="component" value="Unassembled WGS sequence"/>
</dbReference>
<dbReference type="PRINTS" id="PR00080">
    <property type="entry name" value="SDRFAMILY"/>
</dbReference>
<evidence type="ECO:0000313" key="4">
    <source>
        <dbReference type="Proteomes" id="UP001476282"/>
    </source>
</evidence>
<dbReference type="PRINTS" id="PR00081">
    <property type="entry name" value="GDHRDH"/>
</dbReference>
<dbReference type="PROSITE" id="PS00061">
    <property type="entry name" value="ADH_SHORT"/>
    <property type="match status" value="1"/>
</dbReference>
<dbReference type="InterPro" id="IPR057326">
    <property type="entry name" value="KR_dom"/>
</dbReference>
<dbReference type="EMBL" id="BAABRI010000013">
    <property type="protein sequence ID" value="GAA5483248.1"/>
    <property type="molecule type" value="Genomic_DNA"/>
</dbReference>
<dbReference type="Gene3D" id="3.40.50.720">
    <property type="entry name" value="NAD(P)-binding Rossmann-like Domain"/>
    <property type="match status" value="1"/>
</dbReference>
<accession>A0ABP9UNV3</accession>
<keyword evidence="4" id="KW-1185">Reference proteome</keyword>
<evidence type="ECO:0000259" key="2">
    <source>
        <dbReference type="SMART" id="SM00822"/>
    </source>
</evidence>
<proteinExistence type="inferred from homology"/>